<dbReference type="SUPFAM" id="SSF63737">
    <property type="entry name" value="Leukotriene A4 hydrolase N-terminal domain"/>
    <property type="match status" value="1"/>
</dbReference>
<organism evidence="1 2">
    <name type="scientific">Kocuria subflava</name>
    <dbReference type="NCBI Taxonomy" id="1736139"/>
    <lineage>
        <taxon>Bacteria</taxon>
        <taxon>Bacillati</taxon>
        <taxon>Actinomycetota</taxon>
        <taxon>Actinomycetes</taxon>
        <taxon>Micrococcales</taxon>
        <taxon>Micrococcaceae</taxon>
        <taxon>Kocuria</taxon>
    </lineage>
</organism>
<reference evidence="1 2" key="1">
    <citation type="submission" date="2020-02" db="EMBL/GenBank/DDBJ databases">
        <authorList>
            <person name="Sun Q."/>
        </authorList>
    </citation>
    <scope>NUCLEOTIDE SEQUENCE [LARGE SCALE GENOMIC DNA]</scope>
    <source>
        <strain evidence="1 2">YIM 13062</strain>
    </source>
</reference>
<dbReference type="EMBL" id="JAAVUN010000209">
    <property type="protein sequence ID" value="NKE10968.1"/>
    <property type="molecule type" value="Genomic_DNA"/>
</dbReference>
<name>A0A846TP39_9MICC</name>
<dbReference type="Gene3D" id="2.60.40.1730">
    <property type="entry name" value="tricorn interacting facor f3 domain"/>
    <property type="match status" value="1"/>
</dbReference>
<keyword evidence="2" id="KW-1185">Reference proteome</keyword>
<feature type="non-terminal residue" evidence="1">
    <location>
        <position position="120"/>
    </location>
</feature>
<evidence type="ECO:0000313" key="1">
    <source>
        <dbReference type="EMBL" id="NKE10968.1"/>
    </source>
</evidence>
<dbReference type="Proteomes" id="UP000521379">
    <property type="component" value="Unassembled WGS sequence"/>
</dbReference>
<protein>
    <submittedName>
        <fullName evidence="1">M1 family metallopeptidase</fullName>
    </submittedName>
</protein>
<gene>
    <name evidence="1" type="ORF">GTW58_13795</name>
</gene>
<accession>A0A846TP39</accession>
<dbReference type="InterPro" id="IPR042097">
    <property type="entry name" value="Aminopeptidase_N-like_N_sf"/>
</dbReference>
<proteinExistence type="predicted"/>
<sequence>MTNPDPYLRGHGDTRYPVSHYDLKLTYKVAANRLEEKAQLYVEIAEATNRIDVDLHGLRVSKVFLDGRPAKYRHRGQRVSVDVGDRVPGNRFLLEFRVSGKPGPVPGVHGTAGWEELTDG</sequence>
<dbReference type="AlphaFoldDB" id="A0A846TP39"/>
<evidence type="ECO:0000313" key="2">
    <source>
        <dbReference type="Proteomes" id="UP000521379"/>
    </source>
</evidence>
<comment type="caution">
    <text evidence="1">The sequence shown here is derived from an EMBL/GenBank/DDBJ whole genome shotgun (WGS) entry which is preliminary data.</text>
</comment>